<reference evidence="3" key="1">
    <citation type="journal article" date="2014" name="Front. Microbiol.">
        <title>High frequency of phylogenetically diverse reductive dehalogenase-homologous genes in deep subseafloor sedimentary metagenomes.</title>
        <authorList>
            <person name="Kawai M."/>
            <person name="Futagami T."/>
            <person name="Toyoda A."/>
            <person name="Takaki Y."/>
            <person name="Nishi S."/>
            <person name="Hori S."/>
            <person name="Arai W."/>
            <person name="Tsubouchi T."/>
            <person name="Morono Y."/>
            <person name="Uchiyama I."/>
            <person name="Ito T."/>
            <person name="Fujiyama A."/>
            <person name="Inagaki F."/>
            <person name="Takami H."/>
        </authorList>
    </citation>
    <scope>NUCLEOTIDE SEQUENCE</scope>
    <source>
        <strain evidence="3">Expedition CK06-06</strain>
    </source>
</reference>
<dbReference type="NCBIfam" id="TIGR02532">
    <property type="entry name" value="IV_pilin_GFxxxE"/>
    <property type="match status" value="1"/>
</dbReference>
<dbReference type="AlphaFoldDB" id="X0VBM8"/>
<accession>X0VBM8</accession>
<keyword evidence="1" id="KW-0488">Methylation</keyword>
<evidence type="ECO:0000313" key="3">
    <source>
        <dbReference type="EMBL" id="GAG09893.1"/>
    </source>
</evidence>
<dbReference type="EMBL" id="BARS01028558">
    <property type="protein sequence ID" value="GAG09893.1"/>
    <property type="molecule type" value="Genomic_DNA"/>
</dbReference>
<dbReference type="PANTHER" id="PTHR30093:SF2">
    <property type="entry name" value="TYPE II SECRETION SYSTEM PROTEIN H"/>
    <property type="match status" value="1"/>
</dbReference>
<feature type="transmembrane region" description="Helical" evidence="2">
    <location>
        <begin position="41"/>
        <end position="65"/>
    </location>
</feature>
<dbReference type="PRINTS" id="PR00813">
    <property type="entry name" value="BCTERIALGSPG"/>
</dbReference>
<dbReference type="GO" id="GO:0015627">
    <property type="term" value="C:type II protein secretion system complex"/>
    <property type="evidence" value="ECO:0007669"/>
    <property type="project" value="InterPro"/>
</dbReference>
<organism evidence="3">
    <name type="scientific">marine sediment metagenome</name>
    <dbReference type="NCBI Taxonomy" id="412755"/>
    <lineage>
        <taxon>unclassified sequences</taxon>
        <taxon>metagenomes</taxon>
        <taxon>ecological metagenomes</taxon>
    </lineage>
</organism>
<dbReference type="Gene3D" id="3.30.700.10">
    <property type="entry name" value="Glycoprotein, Type 4 Pilin"/>
    <property type="match status" value="1"/>
</dbReference>
<dbReference type="PROSITE" id="PS00409">
    <property type="entry name" value="PROKAR_NTER_METHYL"/>
    <property type="match status" value="1"/>
</dbReference>
<evidence type="ECO:0000256" key="1">
    <source>
        <dbReference type="ARBA" id="ARBA00022481"/>
    </source>
</evidence>
<comment type="caution">
    <text evidence="3">The sequence shown here is derived from an EMBL/GenBank/DDBJ whole genome shotgun (WGS) entry which is preliminary data.</text>
</comment>
<protein>
    <recommendedName>
        <fullName evidence="4">Type II secretion system protein GspG C-terminal domain-containing protein</fullName>
    </recommendedName>
</protein>
<keyword evidence="2" id="KW-0472">Membrane</keyword>
<gene>
    <name evidence="3" type="ORF">S01H1_44751</name>
</gene>
<dbReference type="InterPro" id="IPR045584">
    <property type="entry name" value="Pilin-like"/>
</dbReference>
<dbReference type="Pfam" id="PF07963">
    <property type="entry name" value="N_methyl"/>
    <property type="match status" value="1"/>
</dbReference>
<sequence length="167" mass="19024">MKKQKGFTPLEIKIFNRGNLSDDSQDWPGKRFLPVAELTGFTLIELLVVIAIIALLMSILMPALARVRRQAQAAMCMSNLKQMGTAALMYTNDNNGYFNPGSSRGNRFDHWMLAWEPYYRDGDLRCCPTTPKSKSRTDESNQRTNARVPFIGWGIIQGDNQYFKKSH</sequence>
<dbReference type="InterPro" id="IPR012902">
    <property type="entry name" value="N_methyl_site"/>
</dbReference>
<feature type="non-terminal residue" evidence="3">
    <location>
        <position position="167"/>
    </location>
</feature>
<keyword evidence="2" id="KW-0812">Transmembrane</keyword>
<dbReference type="InterPro" id="IPR000983">
    <property type="entry name" value="Bac_GSPG_pilin"/>
</dbReference>
<evidence type="ECO:0008006" key="4">
    <source>
        <dbReference type="Google" id="ProtNLM"/>
    </source>
</evidence>
<name>X0VBM8_9ZZZZ</name>
<keyword evidence="2" id="KW-1133">Transmembrane helix</keyword>
<dbReference type="PANTHER" id="PTHR30093">
    <property type="entry name" value="GENERAL SECRETION PATHWAY PROTEIN G"/>
    <property type="match status" value="1"/>
</dbReference>
<evidence type="ECO:0000256" key="2">
    <source>
        <dbReference type="SAM" id="Phobius"/>
    </source>
</evidence>
<dbReference type="SUPFAM" id="SSF54523">
    <property type="entry name" value="Pili subunits"/>
    <property type="match status" value="1"/>
</dbReference>
<dbReference type="GO" id="GO:0015628">
    <property type="term" value="P:protein secretion by the type II secretion system"/>
    <property type="evidence" value="ECO:0007669"/>
    <property type="project" value="InterPro"/>
</dbReference>
<proteinExistence type="predicted"/>